<proteinExistence type="predicted"/>
<dbReference type="SUPFAM" id="SSF46894">
    <property type="entry name" value="C-terminal effector domain of the bipartite response regulators"/>
    <property type="match status" value="1"/>
</dbReference>
<feature type="compositionally biased region" description="Pro residues" evidence="1">
    <location>
        <begin position="100"/>
        <end position="110"/>
    </location>
</feature>
<feature type="region of interest" description="Disordered" evidence="1">
    <location>
        <begin position="96"/>
        <end position="123"/>
    </location>
</feature>
<keyword evidence="3" id="KW-1185">Reference proteome</keyword>
<organism evidence="2 3">
    <name type="scientific">Bordetella genomosp. 4</name>
    <dbReference type="NCBI Taxonomy" id="463044"/>
    <lineage>
        <taxon>Bacteria</taxon>
        <taxon>Pseudomonadati</taxon>
        <taxon>Pseudomonadota</taxon>
        <taxon>Betaproteobacteria</taxon>
        <taxon>Burkholderiales</taxon>
        <taxon>Alcaligenaceae</taxon>
        <taxon>Bordetella</taxon>
    </lineage>
</organism>
<evidence type="ECO:0008006" key="4">
    <source>
        <dbReference type="Google" id="ProtNLM"/>
    </source>
</evidence>
<dbReference type="AlphaFoldDB" id="A0A261U7I2"/>
<gene>
    <name evidence="2" type="ORF">CAL20_09375</name>
</gene>
<reference evidence="2 3" key="1">
    <citation type="submission" date="2017-05" db="EMBL/GenBank/DDBJ databases">
        <title>Complete and WGS of Bordetella genogroups.</title>
        <authorList>
            <person name="Spilker T."/>
            <person name="LiPuma J."/>
        </authorList>
    </citation>
    <scope>NUCLEOTIDE SEQUENCE [LARGE SCALE GENOMIC DNA]</scope>
    <source>
        <strain evidence="2 3">AU9919</strain>
    </source>
</reference>
<protein>
    <recommendedName>
        <fullName evidence="4">OmpR/PhoB-type domain-containing protein</fullName>
    </recommendedName>
</protein>
<dbReference type="Proteomes" id="UP000216885">
    <property type="component" value="Unassembled WGS sequence"/>
</dbReference>
<comment type="caution">
    <text evidence="2">The sequence shown here is derived from an EMBL/GenBank/DDBJ whole genome shotgun (WGS) entry which is preliminary data.</text>
</comment>
<dbReference type="GO" id="GO:0003677">
    <property type="term" value="F:DNA binding"/>
    <property type="evidence" value="ECO:0007669"/>
    <property type="project" value="InterPro"/>
</dbReference>
<dbReference type="Gene3D" id="1.10.10.10">
    <property type="entry name" value="Winged helix-like DNA-binding domain superfamily/Winged helix DNA-binding domain"/>
    <property type="match status" value="1"/>
</dbReference>
<sequence>MENSQLLPSTVAQTPHLGVYIVDVTDDALFMKLPRFRGESPHHFVLAIGAFNDETHKSQALLAGADACLNSDFGAIELAANLHTFFRKHPVALSAHSPLAPSPKPEPARPVKPIRSTASAAPDSNTRETWTLCHDFWILQTPAGNKLELSKHERRIFIELHRNPDTPIDLASLEQFDPDQTDGDESSAAGHPAMRTLTVAISRLKKKAILNGSKLPLMNVRQQGYMFFGELIQK</sequence>
<evidence type="ECO:0000313" key="2">
    <source>
        <dbReference type="EMBL" id="OZI57585.1"/>
    </source>
</evidence>
<name>A0A261U7I2_9BORD</name>
<dbReference type="EMBL" id="NEVQ01000012">
    <property type="protein sequence ID" value="OZI57585.1"/>
    <property type="molecule type" value="Genomic_DNA"/>
</dbReference>
<dbReference type="InterPro" id="IPR036388">
    <property type="entry name" value="WH-like_DNA-bd_sf"/>
</dbReference>
<evidence type="ECO:0000313" key="3">
    <source>
        <dbReference type="Proteomes" id="UP000216885"/>
    </source>
</evidence>
<evidence type="ECO:0000256" key="1">
    <source>
        <dbReference type="SAM" id="MobiDB-lite"/>
    </source>
</evidence>
<dbReference type="InterPro" id="IPR016032">
    <property type="entry name" value="Sig_transdc_resp-reg_C-effctor"/>
</dbReference>
<accession>A0A261U7I2</accession>
<dbReference type="GO" id="GO:0006355">
    <property type="term" value="P:regulation of DNA-templated transcription"/>
    <property type="evidence" value="ECO:0007669"/>
    <property type="project" value="InterPro"/>
</dbReference>